<dbReference type="InterPro" id="IPR008207">
    <property type="entry name" value="Sig_transdc_His_kin_Hpt_dom"/>
</dbReference>
<dbReference type="GO" id="GO:0000160">
    <property type="term" value="P:phosphorelay signal transduction system"/>
    <property type="evidence" value="ECO:0007669"/>
    <property type="project" value="UniProtKB-KW"/>
</dbReference>
<organism evidence="3">
    <name type="scientific">Thiolapillus brandeum</name>
    <dbReference type="NCBI Taxonomy" id="1076588"/>
    <lineage>
        <taxon>Bacteria</taxon>
        <taxon>Pseudomonadati</taxon>
        <taxon>Pseudomonadota</taxon>
        <taxon>Gammaproteobacteria</taxon>
        <taxon>Chromatiales</taxon>
        <taxon>Sedimenticolaceae</taxon>
        <taxon>Thiolapillus</taxon>
    </lineage>
</organism>
<keyword evidence="1" id="KW-0902">Two-component regulatory system</keyword>
<dbReference type="EMBL" id="DROM01000214">
    <property type="protein sequence ID" value="HHH13275.1"/>
    <property type="molecule type" value="Genomic_DNA"/>
</dbReference>
<reference evidence="3" key="1">
    <citation type="journal article" date="2020" name="mSystems">
        <title>Genome- and Community-Level Interaction Insights into Carbon Utilization and Element Cycling Functions of Hydrothermarchaeota in Hydrothermal Sediment.</title>
        <authorList>
            <person name="Zhou Z."/>
            <person name="Liu Y."/>
            <person name="Xu W."/>
            <person name="Pan J."/>
            <person name="Luo Z.H."/>
            <person name="Li M."/>
        </authorList>
    </citation>
    <scope>NUCLEOTIDE SEQUENCE [LARGE SCALE GENOMIC DNA]</scope>
    <source>
        <strain evidence="3">HyVt-535</strain>
    </source>
</reference>
<evidence type="ECO:0000313" key="3">
    <source>
        <dbReference type="EMBL" id="HHH13275.1"/>
    </source>
</evidence>
<evidence type="ECO:0000259" key="2">
    <source>
        <dbReference type="Pfam" id="PF01627"/>
    </source>
</evidence>
<gene>
    <name evidence="3" type="ORF">ENJ98_03480</name>
</gene>
<feature type="non-terminal residue" evidence="3">
    <location>
        <position position="155"/>
    </location>
</feature>
<dbReference type="AlphaFoldDB" id="A0A7C5IZ07"/>
<protein>
    <recommendedName>
        <fullName evidence="2">HPt domain-containing protein</fullName>
    </recommendedName>
</protein>
<evidence type="ECO:0000256" key="1">
    <source>
        <dbReference type="ARBA" id="ARBA00023012"/>
    </source>
</evidence>
<dbReference type="Pfam" id="PF01627">
    <property type="entry name" value="Hpt"/>
    <property type="match status" value="1"/>
</dbReference>
<comment type="caution">
    <text evidence="3">The sequence shown here is derived from an EMBL/GenBank/DDBJ whole genome shotgun (WGS) entry which is preliminary data.</text>
</comment>
<dbReference type="SUPFAM" id="SSF47226">
    <property type="entry name" value="Histidine-containing phosphotransfer domain, HPT domain"/>
    <property type="match status" value="1"/>
</dbReference>
<proteinExistence type="predicted"/>
<dbReference type="InterPro" id="IPR036641">
    <property type="entry name" value="HPT_dom_sf"/>
</dbReference>
<dbReference type="Proteomes" id="UP000886100">
    <property type="component" value="Unassembled WGS sequence"/>
</dbReference>
<dbReference type="GO" id="GO:0004672">
    <property type="term" value="F:protein kinase activity"/>
    <property type="evidence" value="ECO:0007669"/>
    <property type="project" value="UniProtKB-ARBA"/>
</dbReference>
<dbReference type="Gene3D" id="1.20.120.160">
    <property type="entry name" value="HPT domain"/>
    <property type="match status" value="1"/>
</dbReference>
<name>A0A7C5IZ07_9GAMM</name>
<accession>A0A7C5IZ07</accession>
<feature type="domain" description="HPt" evidence="2">
    <location>
        <begin position="12"/>
        <end position="109"/>
    </location>
</feature>
<sequence>MNEVEKPDYATLRWVKEGLDETVQLARQALEAYEEAGFQGDAIGTFLERVHQLLGTLRMVQVYGGAMLVEEMEQVGRLLEEGALEGSERLAESLMLGLVQLPGYLERLEKGEPDIPLVLLPVLNDLRAARGVAPASEVVLYAPNLNRVVEREPVI</sequence>